<dbReference type="InterPro" id="IPR003358">
    <property type="entry name" value="tRNA_(Gua-N-7)_MeTrfase_Trmb"/>
</dbReference>
<organism evidence="9 10">
    <name type="scientific">Motilibacter rhizosphaerae</name>
    <dbReference type="NCBI Taxonomy" id="598652"/>
    <lineage>
        <taxon>Bacteria</taxon>
        <taxon>Bacillati</taxon>
        <taxon>Actinomycetota</taxon>
        <taxon>Actinomycetes</taxon>
        <taxon>Motilibacterales</taxon>
        <taxon>Motilibacteraceae</taxon>
        <taxon>Motilibacter</taxon>
    </lineage>
</organism>
<keyword evidence="10" id="KW-1185">Reference proteome</keyword>
<dbReference type="Gene3D" id="3.40.50.150">
    <property type="entry name" value="Vaccinia Virus protein VP39"/>
    <property type="match status" value="1"/>
</dbReference>
<feature type="compositionally biased region" description="Basic residues" evidence="8">
    <location>
        <begin position="7"/>
        <end position="18"/>
    </location>
</feature>
<feature type="binding site" evidence="7">
    <location>
        <position position="168"/>
    </location>
    <ligand>
        <name>substrate</name>
    </ligand>
</feature>
<dbReference type="OrthoDB" id="9802090at2"/>
<comment type="caution">
    <text evidence="7">Lacks conserved residue(s) required for the propagation of feature annotation.</text>
</comment>
<evidence type="ECO:0000256" key="3">
    <source>
        <dbReference type="ARBA" id="ARBA00022603"/>
    </source>
</evidence>
<dbReference type="EC" id="2.1.1.33" evidence="7"/>
<comment type="pathway">
    <text evidence="7">tRNA modification; N(7)-methylguanine-tRNA biosynthesis.</text>
</comment>
<dbReference type="Pfam" id="PF02390">
    <property type="entry name" value="Methyltransf_4"/>
    <property type="match status" value="1"/>
</dbReference>
<evidence type="ECO:0000256" key="5">
    <source>
        <dbReference type="ARBA" id="ARBA00022691"/>
    </source>
</evidence>
<dbReference type="PANTHER" id="PTHR23417">
    <property type="entry name" value="3-DEOXY-D-MANNO-OCTULOSONIC-ACID TRANSFERASE/TRNA GUANINE-N 7 - -METHYLTRANSFERASE"/>
    <property type="match status" value="1"/>
</dbReference>
<feature type="binding site" evidence="7">
    <location>
        <begin position="201"/>
        <end position="204"/>
    </location>
    <ligand>
        <name>substrate</name>
    </ligand>
</feature>
<comment type="catalytic activity">
    <reaction evidence="1 7">
        <text>guanosine(46) in tRNA + S-adenosyl-L-methionine = N(7)-methylguanosine(46) in tRNA + S-adenosyl-L-homocysteine</text>
        <dbReference type="Rhea" id="RHEA:42708"/>
        <dbReference type="Rhea" id="RHEA-COMP:10188"/>
        <dbReference type="Rhea" id="RHEA-COMP:10189"/>
        <dbReference type="ChEBI" id="CHEBI:57856"/>
        <dbReference type="ChEBI" id="CHEBI:59789"/>
        <dbReference type="ChEBI" id="CHEBI:74269"/>
        <dbReference type="ChEBI" id="CHEBI:74480"/>
        <dbReference type="EC" id="2.1.1.33"/>
    </reaction>
</comment>
<evidence type="ECO:0000256" key="4">
    <source>
        <dbReference type="ARBA" id="ARBA00022679"/>
    </source>
</evidence>
<dbReference type="InterPro" id="IPR029063">
    <property type="entry name" value="SAM-dependent_MTases_sf"/>
</dbReference>
<feature type="binding site" evidence="7">
    <location>
        <position position="109"/>
    </location>
    <ligand>
        <name>S-adenosyl-L-methionine</name>
        <dbReference type="ChEBI" id="CHEBI:59789"/>
    </ligand>
</feature>
<protein>
    <recommendedName>
        <fullName evidence="7">tRNA (guanine-N(7)-)-methyltransferase</fullName>
        <ecNumber evidence="7">2.1.1.33</ecNumber>
    </recommendedName>
    <alternativeName>
        <fullName evidence="7">tRNA (guanine(46)-N(7))-methyltransferase</fullName>
    </alternativeName>
    <alternativeName>
        <fullName evidence="7">tRNA(m7G46)-methyltransferase</fullName>
    </alternativeName>
</protein>
<comment type="similarity">
    <text evidence="7">Belongs to the class I-like SAM-binding methyltransferase superfamily. TrmB family.</text>
</comment>
<evidence type="ECO:0000256" key="8">
    <source>
        <dbReference type="SAM" id="MobiDB-lite"/>
    </source>
</evidence>
<dbReference type="SUPFAM" id="SSF53335">
    <property type="entry name" value="S-adenosyl-L-methionine-dependent methyltransferases"/>
    <property type="match status" value="1"/>
</dbReference>
<evidence type="ECO:0000313" key="10">
    <source>
        <dbReference type="Proteomes" id="UP000293638"/>
    </source>
</evidence>
<evidence type="ECO:0000256" key="2">
    <source>
        <dbReference type="ARBA" id="ARBA00003015"/>
    </source>
</evidence>
<dbReference type="GO" id="GO:0008176">
    <property type="term" value="F:tRNA (guanine(46)-N7)-methyltransferase activity"/>
    <property type="evidence" value="ECO:0007669"/>
    <property type="project" value="UniProtKB-UniRule"/>
</dbReference>
<dbReference type="UniPathway" id="UPA00989"/>
<dbReference type="NCBIfam" id="TIGR00091">
    <property type="entry name" value="tRNA (guanosine(46)-N7)-methyltransferase TrmB"/>
    <property type="match status" value="1"/>
</dbReference>
<gene>
    <name evidence="7" type="primary">trmB</name>
    <name evidence="9" type="ORF">EV189_2426</name>
</gene>
<comment type="caution">
    <text evidence="9">The sequence shown here is derived from an EMBL/GenBank/DDBJ whole genome shotgun (WGS) entry which is preliminary data.</text>
</comment>
<keyword evidence="5 7" id="KW-0949">S-adenosyl-L-methionine</keyword>
<feature type="binding site" evidence="7">
    <location>
        <position position="82"/>
    </location>
    <ligand>
        <name>S-adenosyl-L-methionine</name>
        <dbReference type="ChEBI" id="CHEBI:59789"/>
    </ligand>
</feature>
<dbReference type="EMBL" id="SGXD01000003">
    <property type="protein sequence ID" value="RZS87007.1"/>
    <property type="molecule type" value="Genomic_DNA"/>
</dbReference>
<dbReference type="CDD" id="cd02440">
    <property type="entry name" value="AdoMet_MTases"/>
    <property type="match status" value="1"/>
</dbReference>
<comment type="function">
    <text evidence="2 7">Catalyzes the formation of N(7)-methylguanine at position 46 (m7G46) in tRNA.</text>
</comment>
<feature type="binding site" evidence="7">
    <location>
        <position position="136"/>
    </location>
    <ligand>
        <name>substrate</name>
    </ligand>
</feature>
<keyword evidence="6 7" id="KW-0819">tRNA processing</keyword>
<dbReference type="HAMAP" id="MF_01057">
    <property type="entry name" value="tRNA_methyltr_TrmB"/>
    <property type="match status" value="1"/>
</dbReference>
<evidence type="ECO:0000256" key="7">
    <source>
        <dbReference type="HAMAP-Rule" id="MF_01057"/>
    </source>
</evidence>
<dbReference type="RefSeq" id="WP_130493197.1">
    <property type="nucleotide sequence ID" value="NZ_SGXD01000003.1"/>
</dbReference>
<feature type="binding site" evidence="7">
    <location>
        <position position="132"/>
    </location>
    <ligand>
        <name>S-adenosyl-L-methionine</name>
        <dbReference type="ChEBI" id="CHEBI:59789"/>
    </ligand>
</feature>
<name>A0A4V2F4B3_9ACTN</name>
<dbReference type="GO" id="GO:0043527">
    <property type="term" value="C:tRNA methyltransferase complex"/>
    <property type="evidence" value="ECO:0007669"/>
    <property type="project" value="TreeGrafter"/>
</dbReference>
<dbReference type="AlphaFoldDB" id="A0A4V2F4B3"/>
<dbReference type="PANTHER" id="PTHR23417:SF14">
    <property type="entry name" value="PENTACOTRIPEPTIDE-REPEAT REGION OF PRORP DOMAIN-CONTAINING PROTEIN"/>
    <property type="match status" value="1"/>
</dbReference>
<feature type="binding site" evidence="7">
    <location>
        <position position="57"/>
    </location>
    <ligand>
        <name>S-adenosyl-L-methionine</name>
        <dbReference type="ChEBI" id="CHEBI:59789"/>
    </ligand>
</feature>
<sequence length="222" mass="24076">MHLEHPRHIRSFHPRRSRVTAGQQRALDAGWPHWGVEGDGPLDVAGLFGRTAPLVLEIGFGMGETTARMAAADPARDVLAVDVHTPGVGALLGEVAALGLGNVRVVVGDAVEVLRDRLGPGSLDEVRAYFPDPWPKARHHKRRLVSPDFLALAADRVRAGGRLHLATDWADYAGQMSALLHASPAWTVEHEGARPDWRPVTRFEQQGLAKGHAVVDLIARRG</sequence>
<reference evidence="9 10" key="1">
    <citation type="submission" date="2019-02" db="EMBL/GenBank/DDBJ databases">
        <title>Genomic Encyclopedia of Type Strains, Phase IV (KMG-IV): sequencing the most valuable type-strain genomes for metagenomic binning, comparative biology and taxonomic classification.</title>
        <authorList>
            <person name="Goeker M."/>
        </authorList>
    </citation>
    <scope>NUCLEOTIDE SEQUENCE [LARGE SCALE GENOMIC DNA]</scope>
    <source>
        <strain evidence="9 10">DSM 45622</strain>
    </source>
</reference>
<proteinExistence type="inferred from homology"/>
<dbReference type="PROSITE" id="PS51625">
    <property type="entry name" value="SAM_MT_TRMB"/>
    <property type="match status" value="1"/>
</dbReference>
<evidence type="ECO:0000256" key="6">
    <source>
        <dbReference type="ARBA" id="ARBA00022694"/>
    </source>
</evidence>
<keyword evidence="4 7" id="KW-0808">Transferase</keyword>
<evidence type="ECO:0000313" key="9">
    <source>
        <dbReference type="EMBL" id="RZS87007.1"/>
    </source>
</evidence>
<dbReference type="InterPro" id="IPR055361">
    <property type="entry name" value="tRNA_methyltr_TrmB_bact"/>
</dbReference>
<keyword evidence="3 7" id="KW-0489">Methyltransferase</keyword>
<dbReference type="Proteomes" id="UP000293638">
    <property type="component" value="Unassembled WGS sequence"/>
</dbReference>
<feature type="region of interest" description="Disordered" evidence="8">
    <location>
        <begin position="1"/>
        <end position="21"/>
    </location>
</feature>
<evidence type="ECO:0000256" key="1">
    <source>
        <dbReference type="ARBA" id="ARBA00000142"/>
    </source>
</evidence>
<accession>A0A4V2F4B3</accession>